<feature type="transmembrane region" description="Helical" evidence="6">
    <location>
        <begin position="156"/>
        <end position="175"/>
    </location>
</feature>
<protein>
    <submittedName>
        <fullName evidence="9">Metal tolerance protein 3</fullName>
    </submittedName>
</protein>
<feature type="transmembrane region" description="Helical" evidence="6">
    <location>
        <begin position="365"/>
        <end position="383"/>
    </location>
</feature>
<evidence type="ECO:0000256" key="1">
    <source>
        <dbReference type="ARBA" id="ARBA00004141"/>
    </source>
</evidence>
<dbReference type="Gene3D" id="3.30.70.1350">
    <property type="entry name" value="Cation efflux protein, cytoplasmic domain"/>
    <property type="match status" value="1"/>
</dbReference>
<dbReference type="GO" id="GO:0098771">
    <property type="term" value="P:inorganic ion homeostasis"/>
    <property type="evidence" value="ECO:0007669"/>
    <property type="project" value="UniProtKB-ARBA"/>
</dbReference>
<keyword evidence="10" id="KW-1185">Reference proteome</keyword>
<dbReference type="EMBL" id="SSOP01000029">
    <property type="protein sequence ID" value="KAB5593864.1"/>
    <property type="molecule type" value="Genomic_DNA"/>
</dbReference>
<dbReference type="Gene3D" id="1.20.1510.10">
    <property type="entry name" value="Cation efflux protein transmembrane domain"/>
    <property type="match status" value="1"/>
</dbReference>
<dbReference type="GO" id="GO:0016020">
    <property type="term" value="C:membrane"/>
    <property type="evidence" value="ECO:0007669"/>
    <property type="project" value="UniProtKB-SubCell"/>
</dbReference>
<comment type="subcellular location">
    <subcellularLocation>
        <location evidence="1">Membrane</location>
        <topology evidence="1">Multi-pass membrane protein</topology>
    </subcellularLocation>
</comment>
<feature type="transmembrane region" description="Helical" evidence="6">
    <location>
        <begin position="296"/>
        <end position="317"/>
    </location>
</feature>
<feature type="domain" description="Cation efflux protein cytoplasmic" evidence="8">
    <location>
        <begin position="513"/>
        <end position="573"/>
    </location>
</feature>
<dbReference type="Proteomes" id="UP000383932">
    <property type="component" value="Unassembled WGS sequence"/>
</dbReference>
<feature type="transmembrane region" description="Helical" evidence="6">
    <location>
        <begin position="38"/>
        <end position="56"/>
    </location>
</feature>
<evidence type="ECO:0000313" key="9">
    <source>
        <dbReference type="EMBL" id="KAB5593864.1"/>
    </source>
</evidence>
<dbReference type="FunFam" id="1.20.1510.10:FF:000005">
    <property type="entry name" value="Putative Cation diffusion facilitator 1"/>
    <property type="match status" value="1"/>
</dbReference>
<keyword evidence="3 6" id="KW-0812">Transmembrane</keyword>
<dbReference type="InterPro" id="IPR007274">
    <property type="entry name" value="Cop_transporter"/>
</dbReference>
<dbReference type="NCBIfam" id="TIGR01297">
    <property type="entry name" value="CDF"/>
    <property type="match status" value="1"/>
</dbReference>
<dbReference type="OrthoDB" id="78296at2759"/>
<feature type="transmembrane region" description="Helical" evidence="6">
    <location>
        <begin position="323"/>
        <end position="344"/>
    </location>
</feature>
<gene>
    <name evidence="9" type="ORF">CTheo_2716</name>
</gene>
<feature type="domain" description="Cation efflux protein transmembrane" evidence="7">
    <location>
        <begin position="298"/>
        <end position="491"/>
    </location>
</feature>
<dbReference type="PANTHER" id="PTHR43840:SF12">
    <property type="entry name" value="CATION DIFFUSION FACILITATOR 1 (AFU_ORTHOLOGUE AFUA_1G14440)"/>
    <property type="match status" value="1"/>
</dbReference>
<keyword evidence="4 6" id="KW-1133">Transmembrane helix</keyword>
<evidence type="ECO:0000256" key="4">
    <source>
        <dbReference type="ARBA" id="ARBA00022989"/>
    </source>
</evidence>
<evidence type="ECO:0000256" key="2">
    <source>
        <dbReference type="ARBA" id="ARBA00022448"/>
    </source>
</evidence>
<dbReference type="Pfam" id="PF16916">
    <property type="entry name" value="ZT_dimer"/>
    <property type="match status" value="1"/>
</dbReference>
<reference evidence="9 10" key="1">
    <citation type="journal article" date="2019" name="Fungal Biol. Biotechnol.">
        <title>Draft genome sequence of fastidious pathogen Ceratobasidium theobromae, which causes vascular-streak dieback in Theobroma cacao.</title>
        <authorList>
            <person name="Ali S.S."/>
            <person name="Asman A."/>
            <person name="Shao J."/>
            <person name="Firmansyah A.P."/>
            <person name="Susilo A.W."/>
            <person name="Rosmana A."/>
            <person name="McMahon P."/>
            <person name="Junaid M."/>
            <person name="Guest D."/>
            <person name="Kheng T.Y."/>
            <person name="Meinhardt L.W."/>
            <person name="Bailey B.A."/>
        </authorList>
    </citation>
    <scope>NUCLEOTIDE SEQUENCE [LARGE SCALE GENOMIC DNA]</scope>
    <source>
        <strain evidence="9 10">CT2</strain>
    </source>
</reference>
<dbReference type="InterPro" id="IPR027469">
    <property type="entry name" value="Cation_efflux_TMD_sf"/>
</dbReference>
<dbReference type="InterPro" id="IPR036837">
    <property type="entry name" value="Cation_efflux_CTD_sf"/>
</dbReference>
<evidence type="ECO:0000259" key="8">
    <source>
        <dbReference type="Pfam" id="PF16916"/>
    </source>
</evidence>
<evidence type="ECO:0000313" key="10">
    <source>
        <dbReference type="Proteomes" id="UP000383932"/>
    </source>
</evidence>
<keyword evidence="2" id="KW-0813">Transport</keyword>
<dbReference type="AlphaFoldDB" id="A0A5N5QQ83"/>
<dbReference type="InterPro" id="IPR027470">
    <property type="entry name" value="Cation_efflux_CTD"/>
</dbReference>
<dbReference type="GO" id="GO:0005375">
    <property type="term" value="F:copper ion transmembrane transporter activity"/>
    <property type="evidence" value="ECO:0007669"/>
    <property type="project" value="InterPro"/>
</dbReference>
<dbReference type="SUPFAM" id="SSF161111">
    <property type="entry name" value="Cation efflux protein transmembrane domain-like"/>
    <property type="match status" value="1"/>
</dbReference>
<dbReference type="InterPro" id="IPR002524">
    <property type="entry name" value="Cation_efflux"/>
</dbReference>
<dbReference type="PANTHER" id="PTHR43840">
    <property type="entry name" value="MITOCHONDRIAL METAL TRANSPORTER 1-RELATED"/>
    <property type="match status" value="1"/>
</dbReference>
<accession>A0A5N5QQ83</accession>
<dbReference type="SUPFAM" id="SSF160240">
    <property type="entry name" value="Cation efflux protein cytoplasmic domain-like"/>
    <property type="match status" value="1"/>
</dbReference>
<name>A0A5N5QQ83_9AGAM</name>
<feature type="transmembrane region" description="Helical" evidence="6">
    <location>
        <begin position="130"/>
        <end position="150"/>
    </location>
</feature>
<evidence type="ECO:0000256" key="3">
    <source>
        <dbReference type="ARBA" id="ARBA00022692"/>
    </source>
</evidence>
<feature type="transmembrane region" description="Helical" evidence="6">
    <location>
        <begin position="403"/>
        <end position="424"/>
    </location>
</feature>
<proteinExistence type="predicted"/>
<keyword evidence="5 6" id="KW-0472">Membrane</keyword>
<comment type="caution">
    <text evidence="9">The sequence shown here is derived from an EMBL/GenBank/DDBJ whole genome shotgun (WGS) entry which is preliminary data.</text>
</comment>
<evidence type="ECO:0000256" key="6">
    <source>
        <dbReference type="SAM" id="Phobius"/>
    </source>
</evidence>
<evidence type="ECO:0000259" key="7">
    <source>
        <dbReference type="Pfam" id="PF01545"/>
    </source>
</evidence>
<dbReference type="Pfam" id="PF04145">
    <property type="entry name" value="Ctr"/>
    <property type="match status" value="1"/>
</dbReference>
<dbReference type="GO" id="GO:0030003">
    <property type="term" value="P:intracellular monoatomic cation homeostasis"/>
    <property type="evidence" value="ECO:0007669"/>
    <property type="project" value="UniProtKB-ARBA"/>
</dbReference>
<dbReference type="InterPro" id="IPR058533">
    <property type="entry name" value="Cation_efflux_TM"/>
</dbReference>
<organism evidence="9 10">
    <name type="scientific">Ceratobasidium theobromae</name>
    <dbReference type="NCBI Taxonomy" id="1582974"/>
    <lineage>
        <taxon>Eukaryota</taxon>
        <taxon>Fungi</taxon>
        <taxon>Dikarya</taxon>
        <taxon>Basidiomycota</taxon>
        <taxon>Agaricomycotina</taxon>
        <taxon>Agaricomycetes</taxon>
        <taxon>Cantharellales</taxon>
        <taxon>Ceratobasidiaceae</taxon>
        <taxon>Ceratobasidium</taxon>
    </lineage>
</organism>
<dbReference type="Pfam" id="PF01545">
    <property type="entry name" value="Cation_efflux"/>
    <property type="match status" value="1"/>
</dbReference>
<evidence type="ECO:0000256" key="5">
    <source>
        <dbReference type="ARBA" id="ARBA00023136"/>
    </source>
</evidence>
<sequence length="585" mass="63931">MDMSSSSGSSSSGSMSMMVPYLHFTGGDYLFFDTLAPTSNGAIAGACLALAVLAILERAVAGVKGIFVLHVLHRQRTLLQQGTPEPRKTLDIKKVSTAATSSQAPPASSIQPLSATHQRSTPPFLWSYEFARGGLFIIQSFFAYAIMLAIMSFNAAYIISIIAGTAIGEVLFGSAEIRTANYHIMSATAVQLDTLSSPGPSYLTYPPASGGDLKKQVHDVEVRSAISGHSDPFSFRSSVKTDMELSELRKRRKTGKGLEEYQRGQNILIDSLLKPMEAHTAEAKEAEAEDRLPVRIAVWASFLSNIALSGLQLYAAISSGSLSLLATCIDSVFDPGSNLLLYWLHKKADRLDTNKWPVGGSRLETIGNISYGALMGAVNLVILVESIRALVDHNGEETNKLHIPSIVAVAAAFGVKLALFIYCYALRNSSSQVRMLWEDHRNDLFINGFGILTSAGGAKLQWWLDPTGAVIISCGVMASWVRTIYSEFELLAGKSAPHDFLQLVIYKAATFSEEIQALDTVRAYHSGPNYFVEVDIVMRADTPLWKAHDISQQLQDKLETLPGVERAFVHVDHETTHRPEHRKYD</sequence>
<dbReference type="InterPro" id="IPR050291">
    <property type="entry name" value="CDF_Transporter"/>
</dbReference>